<evidence type="ECO:0000256" key="9">
    <source>
        <dbReference type="ARBA" id="ARBA00022748"/>
    </source>
</evidence>
<name>A0A1G9LFV9_9PROT</name>
<dbReference type="RefSeq" id="WP_091764979.1">
    <property type="nucleotide sequence ID" value="NZ_FNHG01000001.1"/>
</dbReference>
<comment type="subcellular location">
    <subcellularLocation>
        <location evidence="2">Cell inner membrane</location>
        <topology evidence="2">Multi-pass membrane protein</topology>
    </subcellularLocation>
</comment>
<protein>
    <recommendedName>
        <fullName evidence="4 12">Heme exporter protein B</fullName>
    </recommendedName>
</protein>
<evidence type="ECO:0000256" key="10">
    <source>
        <dbReference type="ARBA" id="ARBA00022989"/>
    </source>
</evidence>
<dbReference type="GO" id="GO:0017004">
    <property type="term" value="P:cytochrome complex assembly"/>
    <property type="evidence" value="ECO:0007669"/>
    <property type="project" value="UniProtKB-KW"/>
</dbReference>
<evidence type="ECO:0000256" key="6">
    <source>
        <dbReference type="ARBA" id="ARBA00022475"/>
    </source>
</evidence>
<keyword evidence="5 12" id="KW-0813">Transport</keyword>
<keyword evidence="8 13" id="KW-0812">Transmembrane</keyword>
<feature type="transmembrane region" description="Helical" evidence="13">
    <location>
        <begin position="160"/>
        <end position="180"/>
    </location>
</feature>
<evidence type="ECO:0000256" key="13">
    <source>
        <dbReference type="SAM" id="Phobius"/>
    </source>
</evidence>
<feature type="transmembrane region" description="Helical" evidence="13">
    <location>
        <begin position="46"/>
        <end position="64"/>
    </location>
</feature>
<dbReference type="PANTHER" id="PTHR30070:SF1">
    <property type="entry name" value="CYTOCHROME C BIOGENESIS B-RELATED"/>
    <property type="match status" value="1"/>
</dbReference>
<evidence type="ECO:0000256" key="3">
    <source>
        <dbReference type="ARBA" id="ARBA00010544"/>
    </source>
</evidence>
<dbReference type="GO" id="GO:0005886">
    <property type="term" value="C:plasma membrane"/>
    <property type="evidence" value="ECO:0007669"/>
    <property type="project" value="UniProtKB-SubCell"/>
</dbReference>
<keyword evidence="11 12" id="KW-0472">Membrane</keyword>
<evidence type="ECO:0000256" key="4">
    <source>
        <dbReference type="ARBA" id="ARBA00016452"/>
    </source>
</evidence>
<dbReference type="Pfam" id="PF03379">
    <property type="entry name" value="CcmB"/>
    <property type="match status" value="1"/>
</dbReference>
<feature type="transmembrane region" description="Helical" evidence="13">
    <location>
        <begin position="192"/>
        <end position="217"/>
    </location>
</feature>
<comment type="similarity">
    <text evidence="3 12">Belongs to the CcmB/CycW/HelB family.</text>
</comment>
<evidence type="ECO:0000256" key="8">
    <source>
        <dbReference type="ARBA" id="ARBA00022692"/>
    </source>
</evidence>
<proteinExistence type="inferred from homology"/>
<keyword evidence="7 12" id="KW-0997">Cell inner membrane</keyword>
<dbReference type="InterPro" id="IPR003544">
    <property type="entry name" value="Cyt_c_biogenesis_CcmB"/>
</dbReference>
<evidence type="ECO:0000256" key="11">
    <source>
        <dbReference type="ARBA" id="ARBA00023136"/>
    </source>
</evidence>
<keyword evidence="10 13" id="KW-1133">Transmembrane helix</keyword>
<organism evidence="14 15">
    <name type="scientific">Maricaulis salignorans</name>
    <dbReference type="NCBI Taxonomy" id="144026"/>
    <lineage>
        <taxon>Bacteria</taxon>
        <taxon>Pseudomonadati</taxon>
        <taxon>Pseudomonadota</taxon>
        <taxon>Alphaproteobacteria</taxon>
        <taxon>Maricaulales</taxon>
        <taxon>Maricaulaceae</taxon>
        <taxon>Maricaulis</taxon>
    </lineage>
</organism>
<dbReference type="Proteomes" id="UP000199759">
    <property type="component" value="Unassembled WGS sequence"/>
</dbReference>
<reference evidence="14 15" key="1">
    <citation type="submission" date="2016-10" db="EMBL/GenBank/DDBJ databases">
        <authorList>
            <person name="de Groot N.N."/>
        </authorList>
    </citation>
    <scope>NUCLEOTIDE SEQUENCE [LARGE SCALE GENOMIC DNA]</scope>
    <source>
        <strain evidence="14 15">DSM 16077</strain>
    </source>
</reference>
<evidence type="ECO:0000313" key="15">
    <source>
        <dbReference type="Proteomes" id="UP000199759"/>
    </source>
</evidence>
<gene>
    <name evidence="14" type="ORF">SAMN04488568_10139</name>
</gene>
<dbReference type="InterPro" id="IPR026031">
    <property type="entry name" value="Cyt_c_CcmB_bac"/>
</dbReference>
<dbReference type="AlphaFoldDB" id="A0A1G9LFV9"/>
<evidence type="ECO:0000256" key="2">
    <source>
        <dbReference type="ARBA" id="ARBA00004429"/>
    </source>
</evidence>
<sequence length="222" mass="21705">MGVLTAIFAREARLAWAGGGGAAGPAAFFLAAITLAPLAIGPAADLLAAAGPGILAFAALLSVLQSAERLFGDDFSDGTLDLYLLTPTSLAALCLAKVMGQASATLWPLPLIGVLGGLMYGLPPISALVLGAALLAAIPALALIAGFAGALAAGIKRGGLLIALIATPMMVPVLIFAAGAGRSAFAGDERAVANLLLTLAISLGTVALAPFGIAAAVRGRLG</sequence>
<evidence type="ECO:0000256" key="7">
    <source>
        <dbReference type="ARBA" id="ARBA00022519"/>
    </source>
</evidence>
<dbReference type="PIRSF" id="PIRSF002764">
    <property type="entry name" value="CcmB"/>
    <property type="match status" value="1"/>
</dbReference>
<dbReference type="STRING" id="144026.SAMN04488568_10139"/>
<feature type="transmembrane region" description="Helical" evidence="13">
    <location>
        <begin position="14"/>
        <end position="40"/>
    </location>
</feature>
<evidence type="ECO:0000256" key="12">
    <source>
        <dbReference type="PIRNR" id="PIRNR002764"/>
    </source>
</evidence>
<dbReference type="PRINTS" id="PR01414">
    <property type="entry name" value="CCMBBIOGNSIS"/>
</dbReference>
<dbReference type="EMBL" id="FNHG01000001">
    <property type="protein sequence ID" value="SDL60766.1"/>
    <property type="molecule type" value="Genomic_DNA"/>
</dbReference>
<feature type="transmembrane region" description="Helical" evidence="13">
    <location>
        <begin position="128"/>
        <end position="153"/>
    </location>
</feature>
<feature type="transmembrane region" description="Helical" evidence="13">
    <location>
        <begin position="104"/>
        <end position="122"/>
    </location>
</feature>
<keyword evidence="9 12" id="KW-0201">Cytochrome c-type biogenesis</keyword>
<evidence type="ECO:0000256" key="5">
    <source>
        <dbReference type="ARBA" id="ARBA00022448"/>
    </source>
</evidence>
<evidence type="ECO:0000256" key="1">
    <source>
        <dbReference type="ARBA" id="ARBA00002442"/>
    </source>
</evidence>
<dbReference type="GO" id="GO:1903607">
    <property type="term" value="P:cytochrome c biosynthetic process"/>
    <property type="evidence" value="ECO:0007669"/>
    <property type="project" value="TreeGrafter"/>
</dbReference>
<dbReference type="GO" id="GO:0015232">
    <property type="term" value="F:heme transmembrane transporter activity"/>
    <property type="evidence" value="ECO:0007669"/>
    <property type="project" value="InterPro"/>
</dbReference>
<dbReference type="PANTHER" id="PTHR30070">
    <property type="entry name" value="HEME EXPORTER PROTEIN B"/>
    <property type="match status" value="1"/>
</dbReference>
<dbReference type="OrthoDB" id="7631454at2"/>
<comment type="function">
    <text evidence="1 12">Required for the export of heme to the periplasm for the biogenesis of c-type cytochromes.</text>
</comment>
<keyword evidence="15" id="KW-1185">Reference proteome</keyword>
<evidence type="ECO:0000313" key="14">
    <source>
        <dbReference type="EMBL" id="SDL60766.1"/>
    </source>
</evidence>
<accession>A0A1G9LFV9</accession>
<keyword evidence="6 12" id="KW-1003">Cell membrane</keyword>